<dbReference type="InterPro" id="IPR014543">
    <property type="entry name" value="UCP028291"/>
</dbReference>
<gene>
    <name evidence="1" type="ORF">MU516_10375</name>
</gene>
<proteinExistence type="predicted"/>
<sequence>MTARFQTVGQFATQNARKYMTQLCKHFAHKVPAEVEGVQGHVTFAMGTAKLHAGDSGLTVQLCADSETALARMRPIIDDHLKRFAFREDFQTMDWSAPAVAD</sequence>
<dbReference type="PIRSF" id="PIRSF028291">
    <property type="entry name" value="UCP028291"/>
    <property type="match status" value="1"/>
</dbReference>
<dbReference type="Gene3D" id="3.30.310.50">
    <property type="entry name" value="Alpha-D-phosphohexomutase, C-terminal domain"/>
    <property type="match status" value="1"/>
</dbReference>
<organism evidence="1 2">
    <name type="scientific">Paracoccus maritimus</name>
    <dbReference type="NCBI Taxonomy" id="2933292"/>
    <lineage>
        <taxon>Bacteria</taxon>
        <taxon>Pseudomonadati</taxon>
        <taxon>Pseudomonadota</taxon>
        <taxon>Alphaproteobacteria</taxon>
        <taxon>Rhodobacterales</taxon>
        <taxon>Paracoccaceae</taxon>
        <taxon>Paracoccus</taxon>
    </lineage>
</organism>
<dbReference type="Proteomes" id="UP001320702">
    <property type="component" value="Unassembled WGS sequence"/>
</dbReference>
<evidence type="ECO:0000313" key="1">
    <source>
        <dbReference type="EMBL" id="MCT4333271.1"/>
    </source>
</evidence>
<reference evidence="1 2" key="1">
    <citation type="submission" date="2022-04" db="EMBL/GenBank/DDBJ databases">
        <title>Paracoccus sp. YLB-12 draft genome sequence.</title>
        <authorList>
            <person name="Yu L."/>
        </authorList>
    </citation>
    <scope>NUCLEOTIDE SEQUENCE [LARGE SCALE GENOMIC DNA]</scope>
    <source>
        <strain evidence="1 2">YLB-12</strain>
    </source>
</reference>
<accession>A0ABT2K9Q9</accession>
<dbReference type="Pfam" id="PF09981">
    <property type="entry name" value="DUF2218"/>
    <property type="match status" value="1"/>
</dbReference>
<dbReference type="RefSeq" id="WP_260277158.1">
    <property type="nucleotide sequence ID" value="NZ_JANAVZ010000005.1"/>
</dbReference>
<evidence type="ECO:0000313" key="2">
    <source>
        <dbReference type="Proteomes" id="UP001320702"/>
    </source>
</evidence>
<comment type="caution">
    <text evidence="1">The sequence shown here is derived from an EMBL/GenBank/DDBJ whole genome shotgun (WGS) entry which is preliminary data.</text>
</comment>
<protein>
    <submittedName>
        <fullName evidence="1">DUF2218 domain-containing protein</fullName>
    </submittedName>
</protein>
<dbReference type="EMBL" id="JANAVZ010000005">
    <property type="protein sequence ID" value="MCT4333271.1"/>
    <property type="molecule type" value="Genomic_DNA"/>
</dbReference>
<name>A0ABT2K9Q9_9RHOB</name>
<keyword evidence="2" id="KW-1185">Reference proteome</keyword>